<keyword evidence="4" id="KW-0328">Glycosyltransferase</keyword>
<proteinExistence type="predicted"/>
<dbReference type="GO" id="GO:0016020">
    <property type="term" value="C:membrane"/>
    <property type="evidence" value="ECO:0007669"/>
    <property type="project" value="GOC"/>
</dbReference>
<dbReference type="EC" id="2.4.1.182" evidence="1"/>
<dbReference type="PANTHER" id="PTHR30372">
    <property type="entry name" value="LIPID-A-DISACCHARIDE SYNTHASE"/>
    <property type="match status" value="1"/>
</dbReference>
<keyword evidence="6" id="KW-0443">Lipid metabolism</keyword>
<organism evidence="8 9">
    <name type="scientific">Cymbomonas tetramitiformis</name>
    <dbReference type="NCBI Taxonomy" id="36881"/>
    <lineage>
        <taxon>Eukaryota</taxon>
        <taxon>Viridiplantae</taxon>
        <taxon>Chlorophyta</taxon>
        <taxon>Pyramimonadophyceae</taxon>
        <taxon>Pyramimonadales</taxon>
        <taxon>Pyramimonadaceae</taxon>
        <taxon>Cymbomonas</taxon>
    </lineage>
</organism>
<evidence type="ECO:0000313" key="9">
    <source>
        <dbReference type="Proteomes" id="UP001190700"/>
    </source>
</evidence>
<comment type="catalytic activity">
    <reaction evidence="7">
        <text>a lipid X + a UDP-2-N,3-O-bis[(3R)-3-hydroxyacyl]-alpha-D-glucosamine = a lipid A disaccharide + UDP + H(+)</text>
        <dbReference type="Rhea" id="RHEA:67828"/>
        <dbReference type="ChEBI" id="CHEBI:15378"/>
        <dbReference type="ChEBI" id="CHEBI:58223"/>
        <dbReference type="ChEBI" id="CHEBI:137748"/>
        <dbReference type="ChEBI" id="CHEBI:176338"/>
        <dbReference type="ChEBI" id="CHEBI:176343"/>
        <dbReference type="EC" id="2.4.1.182"/>
    </reaction>
</comment>
<dbReference type="GO" id="GO:0009245">
    <property type="term" value="P:lipid A biosynthetic process"/>
    <property type="evidence" value="ECO:0007669"/>
    <property type="project" value="UniProtKB-KW"/>
</dbReference>
<dbReference type="AlphaFoldDB" id="A0AAE0FG08"/>
<dbReference type="GO" id="GO:0005543">
    <property type="term" value="F:phospholipid binding"/>
    <property type="evidence" value="ECO:0007669"/>
    <property type="project" value="TreeGrafter"/>
</dbReference>
<keyword evidence="3" id="KW-0441">Lipid A biosynthesis</keyword>
<protein>
    <recommendedName>
        <fullName evidence="1">lipid-A-disaccharide synthase</fullName>
        <ecNumber evidence="1">2.4.1.182</ecNumber>
    </recommendedName>
</protein>
<evidence type="ECO:0000256" key="2">
    <source>
        <dbReference type="ARBA" id="ARBA00022516"/>
    </source>
</evidence>
<keyword evidence="2" id="KW-0444">Lipid biosynthesis</keyword>
<evidence type="ECO:0000256" key="1">
    <source>
        <dbReference type="ARBA" id="ARBA00012687"/>
    </source>
</evidence>
<evidence type="ECO:0000313" key="8">
    <source>
        <dbReference type="EMBL" id="KAK3258703.1"/>
    </source>
</evidence>
<evidence type="ECO:0000256" key="7">
    <source>
        <dbReference type="ARBA" id="ARBA00048975"/>
    </source>
</evidence>
<name>A0AAE0FG08_9CHLO</name>
<keyword evidence="5" id="KW-0808">Transferase</keyword>
<dbReference type="GO" id="GO:0008915">
    <property type="term" value="F:lipid-A-disaccharide synthase activity"/>
    <property type="evidence" value="ECO:0007669"/>
    <property type="project" value="UniProtKB-EC"/>
</dbReference>
<gene>
    <name evidence="8" type="ORF">CYMTET_32262</name>
</gene>
<dbReference type="SUPFAM" id="SSF53756">
    <property type="entry name" value="UDP-Glycosyltransferase/glycogen phosphorylase"/>
    <property type="match status" value="1"/>
</dbReference>
<dbReference type="PANTHER" id="PTHR30372:SF4">
    <property type="entry name" value="LIPID-A-DISACCHARIDE SYNTHASE, MITOCHONDRIAL-RELATED"/>
    <property type="match status" value="1"/>
</dbReference>
<reference evidence="8 9" key="1">
    <citation type="journal article" date="2015" name="Genome Biol. Evol.">
        <title>Comparative Genomics of a Bacterivorous Green Alga Reveals Evolutionary Causalities and Consequences of Phago-Mixotrophic Mode of Nutrition.</title>
        <authorList>
            <person name="Burns J.A."/>
            <person name="Paasch A."/>
            <person name="Narechania A."/>
            <person name="Kim E."/>
        </authorList>
    </citation>
    <scope>NUCLEOTIDE SEQUENCE [LARGE SCALE GENOMIC DNA]</scope>
    <source>
        <strain evidence="8 9">PLY_AMNH</strain>
    </source>
</reference>
<dbReference type="Proteomes" id="UP001190700">
    <property type="component" value="Unassembled WGS sequence"/>
</dbReference>
<sequence length="353" mass="38816">MFHFLRRISSKVAATLCVYPVQQFGPYNGHSIRTFLPSRSICSSVSCASDFPTELEKFKNQIPPRELADKLLARSPLKVFIVAGEPSGDLIGARLMAALREATPDLDIQFQGVGSEAMQAEGMTPVFSSHDLTVMGLTELISQLPRLYRRLLQATDAVVQFHPDAVVTIDSKGFNMRLIKRVRAAFAANKVLRRPAFVQYVAPSAWAFNDPVKRLEGLQGLVDCVLCLLPGEVPLLEQAKVPSVFVGHPVIEDCIDLGGYSNSAGWDARLASAAEEDAAQWPLLAILPGSRPQEVSKHLSIFRETVDILREAHPGLRCVIPMVNPLLEDVRRQASHPPPAPLFALLLVKNRTK</sequence>
<dbReference type="EMBL" id="LGRX02019321">
    <property type="protein sequence ID" value="KAK3258703.1"/>
    <property type="molecule type" value="Genomic_DNA"/>
</dbReference>
<dbReference type="Pfam" id="PF02684">
    <property type="entry name" value="LpxB"/>
    <property type="match status" value="1"/>
</dbReference>
<evidence type="ECO:0000256" key="5">
    <source>
        <dbReference type="ARBA" id="ARBA00022679"/>
    </source>
</evidence>
<evidence type="ECO:0000256" key="4">
    <source>
        <dbReference type="ARBA" id="ARBA00022676"/>
    </source>
</evidence>
<comment type="caution">
    <text evidence="8">The sequence shown here is derived from an EMBL/GenBank/DDBJ whole genome shotgun (WGS) entry which is preliminary data.</text>
</comment>
<evidence type="ECO:0000256" key="6">
    <source>
        <dbReference type="ARBA" id="ARBA00023098"/>
    </source>
</evidence>
<dbReference type="InterPro" id="IPR003835">
    <property type="entry name" value="Glyco_trans_19"/>
</dbReference>
<keyword evidence="9" id="KW-1185">Reference proteome</keyword>
<evidence type="ECO:0000256" key="3">
    <source>
        <dbReference type="ARBA" id="ARBA00022556"/>
    </source>
</evidence>
<accession>A0AAE0FG08</accession>
<feature type="non-terminal residue" evidence="8">
    <location>
        <position position="353"/>
    </location>
</feature>